<dbReference type="Pfam" id="PF04140">
    <property type="entry name" value="ICMT"/>
    <property type="match status" value="1"/>
</dbReference>
<dbReference type="Proteomes" id="UP000654918">
    <property type="component" value="Unassembled WGS sequence"/>
</dbReference>
<feature type="transmembrane region" description="Helical" evidence="5">
    <location>
        <begin position="191"/>
        <end position="213"/>
    </location>
</feature>
<accession>A0A8H6N4V4</accession>
<keyword evidence="5" id="KW-0489">Methyltransferase</keyword>
<keyword evidence="3 5" id="KW-1133">Transmembrane helix</keyword>
<evidence type="ECO:0000256" key="6">
    <source>
        <dbReference type="SAM" id="SignalP"/>
    </source>
</evidence>
<keyword evidence="8" id="KW-1185">Reference proteome</keyword>
<evidence type="ECO:0000256" key="4">
    <source>
        <dbReference type="ARBA" id="ARBA00023136"/>
    </source>
</evidence>
<feature type="transmembrane region" description="Helical" evidence="5">
    <location>
        <begin position="99"/>
        <end position="118"/>
    </location>
</feature>
<comment type="similarity">
    <text evidence="5">Belongs to the class VI-like SAM-binding methyltransferase superfamily. Isoprenylcysteine carboxyl methyltransferase family.</text>
</comment>
<evidence type="ECO:0000256" key="1">
    <source>
        <dbReference type="ARBA" id="ARBA00004141"/>
    </source>
</evidence>
<comment type="catalytic activity">
    <reaction evidence="5">
        <text>[protein]-C-terminal S-[(2E,6E)-farnesyl]-L-cysteine + S-adenosyl-L-methionine = [protein]-C-terminal S-[(2E,6E)-farnesyl]-L-cysteine methyl ester + S-adenosyl-L-homocysteine</text>
        <dbReference type="Rhea" id="RHEA:21672"/>
        <dbReference type="Rhea" id="RHEA-COMP:12125"/>
        <dbReference type="Rhea" id="RHEA-COMP:12126"/>
        <dbReference type="ChEBI" id="CHEBI:57856"/>
        <dbReference type="ChEBI" id="CHEBI:59789"/>
        <dbReference type="ChEBI" id="CHEBI:90510"/>
        <dbReference type="ChEBI" id="CHEBI:90511"/>
        <dbReference type="EC" id="2.1.1.100"/>
    </reaction>
</comment>
<dbReference type="GO" id="GO:0004671">
    <property type="term" value="F:protein C-terminal S-isoprenylcysteine carboxyl O-methyltransferase activity"/>
    <property type="evidence" value="ECO:0007669"/>
    <property type="project" value="UniProtKB-EC"/>
</dbReference>
<keyword evidence="5" id="KW-0949">S-adenosyl-L-methionine</keyword>
<dbReference type="GO" id="GO:0005789">
    <property type="term" value="C:endoplasmic reticulum membrane"/>
    <property type="evidence" value="ECO:0007669"/>
    <property type="project" value="UniProtKB-SubCell"/>
</dbReference>
<evidence type="ECO:0000256" key="5">
    <source>
        <dbReference type="RuleBase" id="RU362022"/>
    </source>
</evidence>
<proteinExistence type="inferred from homology"/>
<keyword evidence="5" id="KW-0256">Endoplasmic reticulum</keyword>
<name>A0A8H6N4V4_9PEZI</name>
<keyword evidence="5" id="KW-0808">Transferase</keyword>
<keyword evidence="2 5" id="KW-0812">Transmembrane</keyword>
<protein>
    <recommendedName>
        <fullName evidence="5">Protein-S-isoprenylcysteine O-methyltransferase</fullName>
        <ecNumber evidence="5">2.1.1.100</ecNumber>
    </recommendedName>
</protein>
<evidence type="ECO:0000256" key="3">
    <source>
        <dbReference type="ARBA" id="ARBA00022989"/>
    </source>
</evidence>
<feature type="signal peptide" evidence="6">
    <location>
        <begin position="1"/>
        <end position="22"/>
    </location>
</feature>
<dbReference type="AlphaFoldDB" id="A0A8H6N4V4"/>
<feature type="transmembrane region" description="Helical" evidence="5">
    <location>
        <begin position="147"/>
        <end position="171"/>
    </location>
</feature>
<dbReference type="GO" id="GO:0032259">
    <property type="term" value="P:methylation"/>
    <property type="evidence" value="ECO:0007669"/>
    <property type="project" value="UniProtKB-KW"/>
</dbReference>
<sequence>MSWPQTSLAIAYLASTLGTYLAITPPNPTPPPTSSSPSSKPAIKDSIHVINFTHNHINKFVAAPILLISLHAAALAYSYPSIPPSILRHGAENGFNESLATWSPSTAIPFILLLFLGVPLRLVPFRSLGTNFTFALTRPSGLKTSGIYGYVQHPSYTGIVVVVLCNVWLYARADGVVACWAPPGWHSVMKAVEGPAMLVGAGAFLTGVGMRVIEEERMLRGEFGEKWERWHARTARFVPGVF</sequence>
<dbReference type="EMBL" id="WIGO01000282">
    <property type="protein sequence ID" value="KAF6819678.1"/>
    <property type="molecule type" value="Genomic_DNA"/>
</dbReference>
<organism evidence="7 8">
    <name type="scientific">Colletotrichum plurivorum</name>
    <dbReference type="NCBI Taxonomy" id="2175906"/>
    <lineage>
        <taxon>Eukaryota</taxon>
        <taxon>Fungi</taxon>
        <taxon>Dikarya</taxon>
        <taxon>Ascomycota</taxon>
        <taxon>Pezizomycotina</taxon>
        <taxon>Sordariomycetes</taxon>
        <taxon>Hypocreomycetidae</taxon>
        <taxon>Glomerellales</taxon>
        <taxon>Glomerellaceae</taxon>
        <taxon>Colletotrichum</taxon>
        <taxon>Colletotrichum orchidearum species complex</taxon>
    </lineage>
</organism>
<feature type="transmembrane region" description="Helical" evidence="5">
    <location>
        <begin position="60"/>
        <end position="79"/>
    </location>
</feature>
<dbReference type="EC" id="2.1.1.100" evidence="5"/>
<dbReference type="InterPro" id="IPR007269">
    <property type="entry name" value="ICMT_MeTrfase"/>
</dbReference>
<dbReference type="Gene3D" id="1.20.120.1630">
    <property type="match status" value="1"/>
</dbReference>
<gene>
    <name evidence="7" type="ORF">CPLU01_12960</name>
</gene>
<feature type="chain" id="PRO_5034003634" description="Protein-S-isoprenylcysteine O-methyltransferase" evidence="6">
    <location>
        <begin position="23"/>
        <end position="242"/>
    </location>
</feature>
<evidence type="ECO:0000313" key="7">
    <source>
        <dbReference type="EMBL" id="KAF6819678.1"/>
    </source>
</evidence>
<comment type="subcellular location">
    <subcellularLocation>
        <location evidence="5">Endoplasmic reticulum membrane</location>
        <topology evidence="5">Multi-pass membrane protein</topology>
    </subcellularLocation>
    <subcellularLocation>
        <location evidence="1">Membrane</location>
        <topology evidence="1">Multi-pass membrane protein</topology>
    </subcellularLocation>
</comment>
<keyword evidence="4 5" id="KW-0472">Membrane</keyword>
<evidence type="ECO:0000313" key="8">
    <source>
        <dbReference type="Proteomes" id="UP000654918"/>
    </source>
</evidence>
<reference evidence="7" key="1">
    <citation type="journal article" date="2020" name="Phytopathology">
        <title>Genome Sequence Resources of Colletotrichum truncatum, C. plurivorum, C. musicola, and C. sojae: Four Species Pathogenic to Soybean (Glycine max).</title>
        <authorList>
            <person name="Rogerio F."/>
            <person name="Boufleur T.R."/>
            <person name="Ciampi-Guillardi M."/>
            <person name="Sukno S.A."/>
            <person name="Thon M.R."/>
            <person name="Massola Junior N.S."/>
            <person name="Baroncelli R."/>
        </authorList>
    </citation>
    <scope>NUCLEOTIDE SEQUENCE</scope>
    <source>
        <strain evidence="7">LFN00145</strain>
    </source>
</reference>
<comment type="caution">
    <text evidence="7">The sequence shown here is derived from an EMBL/GenBank/DDBJ whole genome shotgun (WGS) entry which is preliminary data.</text>
</comment>
<keyword evidence="6" id="KW-0732">Signal</keyword>
<evidence type="ECO:0000256" key="2">
    <source>
        <dbReference type="ARBA" id="ARBA00022692"/>
    </source>
</evidence>